<keyword evidence="10" id="KW-1185">Reference proteome</keyword>
<keyword evidence="4" id="KW-0963">Cytoplasm</keyword>
<accession>A0A7J5YMA0</accession>
<dbReference type="PANTHER" id="PTHR14983">
    <property type="entry name" value="CILIOGENESIS AND PLANAR POLARITY EFFECTOR 2"/>
    <property type="match status" value="1"/>
</dbReference>
<evidence type="ECO:0000256" key="3">
    <source>
        <dbReference type="ARBA" id="ARBA00022448"/>
    </source>
</evidence>
<dbReference type="OrthoDB" id="10266641at2759"/>
<dbReference type="AlphaFoldDB" id="A0A7J5YMA0"/>
<proteinExistence type="inferred from homology"/>
<dbReference type="GO" id="GO:0015031">
    <property type="term" value="P:protein transport"/>
    <property type="evidence" value="ECO:0007669"/>
    <property type="project" value="UniProtKB-KW"/>
</dbReference>
<dbReference type="GO" id="GO:0005525">
    <property type="term" value="F:GTP binding"/>
    <property type="evidence" value="ECO:0007669"/>
    <property type="project" value="UniProtKB-KW"/>
</dbReference>
<dbReference type="PANTHER" id="PTHR14983:SF1">
    <property type="entry name" value="CILIOGENESIS AND PLANAR POLARITY EFFECTOR 2"/>
    <property type="match status" value="1"/>
</dbReference>
<dbReference type="InterPro" id="IPR027417">
    <property type="entry name" value="P-loop_NTPase"/>
</dbReference>
<evidence type="ECO:0008006" key="11">
    <source>
        <dbReference type="Google" id="ProtNLM"/>
    </source>
</evidence>
<dbReference type="EMBL" id="JAAKFY010000010">
    <property type="protein sequence ID" value="KAF3850646.1"/>
    <property type="molecule type" value="Genomic_DNA"/>
</dbReference>
<dbReference type="Gene3D" id="3.40.50.300">
    <property type="entry name" value="P-loop containing nucleotide triphosphate hydrolases"/>
    <property type="match status" value="1"/>
</dbReference>
<evidence type="ECO:0000313" key="9">
    <source>
        <dbReference type="EMBL" id="KAF3850646.1"/>
    </source>
</evidence>
<gene>
    <name evidence="9" type="ORF">F7725_012418</name>
</gene>
<dbReference type="GO" id="GO:0003924">
    <property type="term" value="F:GTPase activity"/>
    <property type="evidence" value="ECO:0007669"/>
    <property type="project" value="InterPro"/>
</dbReference>
<reference evidence="9 10" key="1">
    <citation type="submission" date="2020-03" db="EMBL/GenBank/DDBJ databases">
        <title>Dissostichus mawsoni Genome sequencing and assembly.</title>
        <authorList>
            <person name="Park H."/>
        </authorList>
    </citation>
    <scope>NUCLEOTIDE SEQUENCE [LARGE SCALE GENOMIC DNA]</scope>
    <source>
        <strain evidence="9">DM0001</strain>
        <tissue evidence="9">Muscle</tissue>
    </source>
</reference>
<evidence type="ECO:0000256" key="7">
    <source>
        <dbReference type="ARBA" id="ARBA00023212"/>
    </source>
</evidence>
<comment type="caution">
    <text evidence="9">The sequence shown here is derived from an EMBL/GenBank/DDBJ whole genome shotgun (WGS) entry which is preliminary data.</text>
</comment>
<comment type="subcellular location">
    <subcellularLocation>
        <location evidence="1">Cytoplasm</location>
        <location evidence="1">Cytoskeleton</location>
        <location evidence="1">Cilium basal body</location>
    </subcellularLocation>
</comment>
<keyword evidence="6" id="KW-0547">Nucleotide-binding</keyword>
<evidence type="ECO:0000313" key="10">
    <source>
        <dbReference type="Proteomes" id="UP000518266"/>
    </source>
</evidence>
<evidence type="ECO:0000256" key="4">
    <source>
        <dbReference type="ARBA" id="ARBA00022490"/>
    </source>
</evidence>
<keyword evidence="6" id="KW-0342">GTP-binding</keyword>
<protein>
    <recommendedName>
        <fullName evidence="11">REM2- and Rab-like small GTPase 1</fullName>
    </recommendedName>
</protein>
<name>A0A7J5YMA0_DISMA</name>
<keyword evidence="8" id="KW-0966">Cell projection</keyword>
<dbReference type="InterPro" id="IPR039677">
    <property type="entry name" value="RSG1"/>
</dbReference>
<dbReference type="SUPFAM" id="SSF52540">
    <property type="entry name" value="P-loop containing nucleoside triphosphate hydrolases"/>
    <property type="match status" value="1"/>
</dbReference>
<evidence type="ECO:0000256" key="2">
    <source>
        <dbReference type="ARBA" id="ARBA00006270"/>
    </source>
</evidence>
<keyword evidence="7" id="KW-0206">Cytoskeleton</keyword>
<evidence type="ECO:0000256" key="8">
    <source>
        <dbReference type="ARBA" id="ARBA00023273"/>
    </source>
</evidence>
<keyword evidence="5" id="KW-0653">Protein transport</keyword>
<comment type="similarity">
    <text evidence="2">Belongs to the small GTPase superfamily. Rab family.</text>
</comment>
<evidence type="ECO:0000256" key="1">
    <source>
        <dbReference type="ARBA" id="ARBA00004120"/>
    </source>
</evidence>
<keyword evidence="3" id="KW-0813">Transport</keyword>
<dbReference type="Proteomes" id="UP000518266">
    <property type="component" value="Unassembled WGS sequence"/>
</dbReference>
<organism evidence="9 10">
    <name type="scientific">Dissostichus mawsoni</name>
    <name type="common">Antarctic cod</name>
    <dbReference type="NCBI Taxonomy" id="36200"/>
    <lineage>
        <taxon>Eukaryota</taxon>
        <taxon>Metazoa</taxon>
        <taxon>Chordata</taxon>
        <taxon>Craniata</taxon>
        <taxon>Vertebrata</taxon>
        <taxon>Euteleostomi</taxon>
        <taxon>Actinopterygii</taxon>
        <taxon>Neopterygii</taxon>
        <taxon>Teleostei</taxon>
        <taxon>Neoteleostei</taxon>
        <taxon>Acanthomorphata</taxon>
        <taxon>Eupercaria</taxon>
        <taxon>Perciformes</taxon>
        <taxon>Notothenioidei</taxon>
        <taxon>Nototheniidae</taxon>
        <taxon>Dissostichus</taxon>
    </lineage>
</organism>
<evidence type="ECO:0000256" key="5">
    <source>
        <dbReference type="ARBA" id="ARBA00022927"/>
    </source>
</evidence>
<evidence type="ECO:0000256" key="6">
    <source>
        <dbReference type="ARBA" id="ARBA00023134"/>
    </source>
</evidence>
<sequence length="194" mass="21271">MLSGKSGVGKTALDARLAGLNIPNMHHETTGIETTVVYWPVKLRENGRVLFYRLQLWDCGENALRRFDPLLPACKEQVDAVLFRSPSLTGPPLMICQTKSLNGPGLLRVGLERREELPGDVERTSAACGGGRSVTDWGMWPLSSTAWRSTCGIRTVYQPDAIHSRRQGLYFNPDLDVLVGSLGDVTAVCLCIDS</sequence>